<proteinExistence type="predicted"/>
<dbReference type="PANTHER" id="PTHR11102:SF160">
    <property type="entry name" value="ERAD-ASSOCIATED E3 UBIQUITIN-PROTEIN LIGASE COMPONENT HRD3"/>
    <property type="match status" value="1"/>
</dbReference>
<dbReference type="Proteomes" id="UP001157946">
    <property type="component" value="Unassembled WGS sequence"/>
</dbReference>
<protein>
    <submittedName>
        <fullName evidence="1">TPR repeat</fullName>
    </submittedName>
</protein>
<evidence type="ECO:0000313" key="1">
    <source>
        <dbReference type="EMBL" id="SMP21909.1"/>
    </source>
</evidence>
<keyword evidence="2" id="KW-1185">Reference proteome</keyword>
<dbReference type="SMART" id="SM00671">
    <property type="entry name" value="SEL1"/>
    <property type="match status" value="8"/>
</dbReference>
<organism evidence="1 2">
    <name type="scientific">Laceyella tengchongensis</name>
    <dbReference type="NCBI Taxonomy" id="574699"/>
    <lineage>
        <taxon>Bacteria</taxon>
        <taxon>Bacillati</taxon>
        <taxon>Bacillota</taxon>
        <taxon>Bacilli</taxon>
        <taxon>Bacillales</taxon>
        <taxon>Thermoactinomycetaceae</taxon>
        <taxon>Laceyella</taxon>
    </lineage>
</organism>
<reference evidence="1" key="1">
    <citation type="submission" date="2017-05" db="EMBL/GenBank/DDBJ databases">
        <authorList>
            <person name="Varghese N."/>
            <person name="Submissions S."/>
        </authorList>
    </citation>
    <scope>NUCLEOTIDE SEQUENCE</scope>
    <source>
        <strain evidence="1">DSM 45262</strain>
    </source>
</reference>
<dbReference type="InterPro" id="IPR006597">
    <property type="entry name" value="Sel1-like"/>
</dbReference>
<dbReference type="SUPFAM" id="SSF81901">
    <property type="entry name" value="HCP-like"/>
    <property type="match status" value="2"/>
</dbReference>
<evidence type="ECO:0000313" key="2">
    <source>
        <dbReference type="Proteomes" id="UP001157946"/>
    </source>
</evidence>
<dbReference type="RefSeq" id="WP_284724320.1">
    <property type="nucleotide sequence ID" value="NZ_FXTU01000004.1"/>
</dbReference>
<dbReference type="PANTHER" id="PTHR11102">
    <property type="entry name" value="SEL-1-LIKE PROTEIN"/>
    <property type="match status" value="1"/>
</dbReference>
<dbReference type="Pfam" id="PF08238">
    <property type="entry name" value="Sel1"/>
    <property type="match status" value="8"/>
</dbReference>
<comment type="caution">
    <text evidence="1">The sequence shown here is derived from an EMBL/GenBank/DDBJ whole genome shotgun (WGS) entry which is preliminary data.</text>
</comment>
<name>A0AA45WPI2_9BACL</name>
<sequence>MKEQFDSLMKRAKDLPDGEAKIALLEEAVRLADTYQQTELGFSARMELTKATVYAGRADKAFTTFGWCLAHYDKQPKAYNSLAVMWQYKWIVDKLDRFPTISLEQMEAMLEDLKQRYTALGYNERFYHQTKFVFAWRRGDWETAEREYERWLAVPRDSISDCVACELDLQLDYLLSRDQFAEAYERVRPIVTGQLSCSQSVPHITFANFLLPLLQEGRLEEAAMFHERGYRLILDQPGYISSKAKHLKYLTIIDHARAISCLEKGLPEALASADPHSKFEYFLAASVLFAYLDDREKQVLHIPEYVTEAWLQEQTEMLARQFDERNGTTRYSDRIREELREVTLLAGRVRAWQMEQKAGQEEGEAEARAAWEALMRGVEAHDPEAMFRLALALLEGGPEEQQEGIAWLRRAAEAGRLDAAHVLAEQLFERQAAEEGAALLRQTAQAGDPQAMNQLGYRLLFGVGLPANQEEGRDWLRKSAEAGALSGMFQYGLCLLDGLGGPQELEQSEFWLQSAAEAGHAVAMQVLGTLLLEGNLFPHRQEEGEHWLRRSAEEGYPPAMHQLGSRLITGYVLIAHPEEGKQWLKRASEAEYGPAMHELGYRLLEGDGLAKSSLEGEVLLRRAAMVGEEGAMLELAGRLLQGDGVAFRWEEGFEWLRKAAATELPEAMFLLSCYLLYYPDLATHEGEAVEWLRKAALTGHEKAQALLDELGKA</sequence>
<dbReference type="InterPro" id="IPR050767">
    <property type="entry name" value="Sel1_AlgK"/>
</dbReference>
<accession>A0AA45WPI2</accession>
<dbReference type="Gene3D" id="1.25.40.10">
    <property type="entry name" value="Tetratricopeptide repeat domain"/>
    <property type="match status" value="3"/>
</dbReference>
<dbReference type="AlphaFoldDB" id="A0AA45WPI2"/>
<dbReference type="EMBL" id="FXTU01000004">
    <property type="protein sequence ID" value="SMP21909.1"/>
    <property type="molecule type" value="Genomic_DNA"/>
</dbReference>
<dbReference type="InterPro" id="IPR011990">
    <property type="entry name" value="TPR-like_helical_dom_sf"/>
</dbReference>
<gene>
    <name evidence="1" type="ORF">SAMN06265361_1048</name>
</gene>